<keyword evidence="6" id="KW-1185">Reference proteome</keyword>
<dbReference type="PROSITE" id="PS51352">
    <property type="entry name" value="THIOREDOXIN_2"/>
    <property type="match status" value="1"/>
</dbReference>
<accession>A0AAV8C532</accession>
<dbReference type="InterPro" id="IPR036249">
    <property type="entry name" value="Thioredoxin-like_sf"/>
</dbReference>
<dbReference type="SUPFAM" id="SSF52833">
    <property type="entry name" value="Thioredoxin-like"/>
    <property type="match status" value="1"/>
</dbReference>
<evidence type="ECO:0000313" key="6">
    <source>
        <dbReference type="Proteomes" id="UP001140206"/>
    </source>
</evidence>
<sequence>MAISLRNGVRLGGSYEFGSKKRESSSFRPFANDFNGETKRIELKREIPVSGWKLNCNSSGNRSNHTPQPGFEPATFHSRSQGATQSTRWWEVAGTDNFREILSEEDLKDSLKNAGNKLVVVHFYSPACGGCRPLHPKMYQIAEAHQEVIFLKVNQQVHKSLCKTIIAPVVPFFQFYRGAQGRLCSFSCTLATIKKLRDALTKHGTAQCSLGPAKGLDEDVLLKLASNKEIELSYPVGFSGNHGDFALHAA</sequence>
<dbReference type="GO" id="GO:0009507">
    <property type="term" value="C:chloroplast"/>
    <property type="evidence" value="ECO:0007669"/>
    <property type="project" value="UniProtKB-ARBA"/>
</dbReference>
<feature type="domain" description="Thioredoxin" evidence="4">
    <location>
        <begin position="62"/>
        <end position="205"/>
    </location>
</feature>
<keyword evidence="2" id="KW-0676">Redox-active center</keyword>
<dbReference type="CDD" id="cd02947">
    <property type="entry name" value="TRX_family"/>
    <property type="match status" value="1"/>
</dbReference>
<dbReference type="EMBL" id="JAMFTS010000005">
    <property type="protein sequence ID" value="KAJ4750580.1"/>
    <property type="molecule type" value="Genomic_DNA"/>
</dbReference>
<evidence type="ECO:0000256" key="1">
    <source>
        <dbReference type="ARBA" id="ARBA00008987"/>
    </source>
</evidence>
<name>A0AAV8C532_9POAL</name>
<organism evidence="5 6">
    <name type="scientific">Rhynchospora pubera</name>
    <dbReference type="NCBI Taxonomy" id="906938"/>
    <lineage>
        <taxon>Eukaryota</taxon>
        <taxon>Viridiplantae</taxon>
        <taxon>Streptophyta</taxon>
        <taxon>Embryophyta</taxon>
        <taxon>Tracheophyta</taxon>
        <taxon>Spermatophyta</taxon>
        <taxon>Magnoliopsida</taxon>
        <taxon>Liliopsida</taxon>
        <taxon>Poales</taxon>
        <taxon>Cyperaceae</taxon>
        <taxon>Cyperoideae</taxon>
        <taxon>Rhynchosporeae</taxon>
        <taxon>Rhynchospora</taxon>
    </lineage>
</organism>
<dbReference type="Proteomes" id="UP001140206">
    <property type="component" value="Chromosome 5"/>
</dbReference>
<evidence type="ECO:0000313" key="5">
    <source>
        <dbReference type="EMBL" id="KAJ4750580.1"/>
    </source>
</evidence>
<feature type="region of interest" description="Disordered" evidence="3">
    <location>
        <begin position="58"/>
        <end position="83"/>
    </location>
</feature>
<feature type="compositionally biased region" description="Polar residues" evidence="3">
    <location>
        <begin position="58"/>
        <end position="67"/>
    </location>
</feature>
<dbReference type="GO" id="GO:0045454">
    <property type="term" value="P:cell redox homeostasis"/>
    <property type="evidence" value="ECO:0007669"/>
    <property type="project" value="TreeGrafter"/>
</dbReference>
<dbReference type="AlphaFoldDB" id="A0AAV8C532"/>
<gene>
    <name evidence="5" type="ORF">LUZ62_084985</name>
</gene>
<evidence type="ECO:0000259" key="4">
    <source>
        <dbReference type="PROSITE" id="PS51352"/>
    </source>
</evidence>
<reference evidence="5" key="1">
    <citation type="submission" date="2022-08" db="EMBL/GenBank/DDBJ databases">
        <authorList>
            <person name="Marques A."/>
        </authorList>
    </citation>
    <scope>NUCLEOTIDE SEQUENCE</scope>
    <source>
        <strain evidence="5">RhyPub2mFocal</strain>
        <tissue evidence="5">Leaves</tissue>
    </source>
</reference>
<comment type="caution">
    <text evidence="5">The sequence shown here is derived from an EMBL/GenBank/DDBJ whole genome shotgun (WGS) entry which is preliminary data.</text>
</comment>
<proteinExistence type="inferred from homology"/>
<protein>
    <submittedName>
        <fullName evidence="5">Thioredoxin</fullName>
    </submittedName>
</protein>
<dbReference type="PANTHER" id="PTHR43601:SF9">
    <property type="entry name" value="THIOREDOXIN-LIKE 1-1, CHLOROPLASTIC"/>
    <property type="match status" value="1"/>
</dbReference>
<evidence type="ECO:0000256" key="2">
    <source>
        <dbReference type="ARBA" id="ARBA00023284"/>
    </source>
</evidence>
<evidence type="ECO:0000256" key="3">
    <source>
        <dbReference type="SAM" id="MobiDB-lite"/>
    </source>
</evidence>
<dbReference type="Pfam" id="PF00085">
    <property type="entry name" value="Thioredoxin"/>
    <property type="match status" value="1"/>
</dbReference>
<dbReference type="InterPro" id="IPR013766">
    <property type="entry name" value="Thioredoxin_domain"/>
</dbReference>
<comment type="similarity">
    <text evidence="1">Belongs to the thioredoxin family.</text>
</comment>
<dbReference type="PANTHER" id="PTHR43601">
    <property type="entry name" value="THIOREDOXIN, MITOCHONDRIAL"/>
    <property type="match status" value="1"/>
</dbReference>
<dbReference type="Gene3D" id="3.40.30.10">
    <property type="entry name" value="Glutaredoxin"/>
    <property type="match status" value="1"/>
</dbReference>